<evidence type="ECO:0000256" key="10">
    <source>
        <dbReference type="ARBA" id="ARBA00022832"/>
    </source>
</evidence>
<dbReference type="PRINTS" id="PR00363">
    <property type="entry name" value="CYTOCHROMEB5"/>
</dbReference>
<evidence type="ECO:0000256" key="2">
    <source>
        <dbReference type="ARBA" id="ARBA00004991"/>
    </source>
</evidence>
<keyword evidence="7 21" id="KW-0812">Transmembrane</keyword>
<dbReference type="Proteomes" id="UP000193411">
    <property type="component" value="Unassembled WGS sequence"/>
</dbReference>
<evidence type="ECO:0000256" key="1">
    <source>
        <dbReference type="ARBA" id="ARBA00004477"/>
    </source>
</evidence>
<dbReference type="InterPro" id="IPR018506">
    <property type="entry name" value="Cyt_B5_heme-BS"/>
</dbReference>
<proteinExistence type="inferred from homology"/>
<gene>
    <name evidence="23" type="ORF">BCR44DRAFT_40860</name>
</gene>
<feature type="binding site" evidence="18">
    <location>
        <position position="233"/>
    </location>
    <ligand>
        <name>Zn(2+)</name>
        <dbReference type="ChEBI" id="CHEBI:29105"/>
        <label>1</label>
    </ligand>
</feature>
<dbReference type="InterPro" id="IPR006694">
    <property type="entry name" value="Fatty_acid_hydroxylase"/>
</dbReference>
<dbReference type="AlphaFoldDB" id="A0A1Y2HR26"/>
<dbReference type="PROSITE" id="PS00191">
    <property type="entry name" value="CYTOCHROME_B5_1"/>
    <property type="match status" value="1"/>
</dbReference>
<evidence type="ECO:0000256" key="9">
    <source>
        <dbReference type="ARBA" id="ARBA00022824"/>
    </source>
</evidence>
<evidence type="ECO:0000256" key="21">
    <source>
        <dbReference type="SAM" id="Phobius"/>
    </source>
</evidence>
<evidence type="ECO:0000313" key="23">
    <source>
        <dbReference type="EMBL" id="ORZ37056.1"/>
    </source>
</evidence>
<accession>A0A1Y2HR26</accession>
<dbReference type="InterPro" id="IPR014430">
    <property type="entry name" value="Scs7"/>
</dbReference>
<feature type="binding site" evidence="18">
    <location>
        <position position="338"/>
    </location>
    <ligand>
        <name>Zn(2+)</name>
        <dbReference type="ChEBI" id="CHEBI:29105"/>
        <label>1</label>
    </ligand>
</feature>
<evidence type="ECO:0000256" key="19">
    <source>
        <dbReference type="PIRSR" id="PIRSR005149-50"/>
    </source>
</evidence>
<comment type="caution">
    <text evidence="23">The sequence shown here is derived from an EMBL/GenBank/DDBJ whole genome shotgun (WGS) entry which is preliminary data.</text>
</comment>
<feature type="transmembrane region" description="Helical" evidence="21">
    <location>
        <begin position="294"/>
        <end position="318"/>
    </location>
</feature>
<keyword evidence="13" id="KW-0560">Oxidoreductase</keyword>
<keyword evidence="11 18" id="KW-0862">Zinc</keyword>
<protein>
    <recommendedName>
        <fullName evidence="22">Cytochrome b5 heme-binding domain-containing protein</fullName>
    </recommendedName>
</protein>
<comment type="pathway">
    <text evidence="3">Lipid metabolism.</text>
</comment>
<evidence type="ECO:0000256" key="5">
    <source>
        <dbReference type="ARBA" id="ARBA00022516"/>
    </source>
</evidence>
<dbReference type="Pfam" id="PF00173">
    <property type="entry name" value="Cyt-b5"/>
    <property type="match status" value="1"/>
</dbReference>
<evidence type="ECO:0000259" key="22">
    <source>
        <dbReference type="PROSITE" id="PS50255"/>
    </source>
</evidence>
<feature type="region of interest" description="Disordered" evidence="20">
    <location>
        <begin position="90"/>
        <end position="118"/>
    </location>
</feature>
<dbReference type="FunFam" id="3.10.120.10:FF:000007">
    <property type="entry name" value="Sulfite oxidase, mitochondrial"/>
    <property type="match status" value="1"/>
</dbReference>
<evidence type="ECO:0000256" key="11">
    <source>
        <dbReference type="ARBA" id="ARBA00022833"/>
    </source>
</evidence>
<keyword evidence="24" id="KW-1185">Reference proteome</keyword>
<dbReference type="PIRSF" id="PIRSF005149">
    <property type="entry name" value="IPC-B_HD"/>
    <property type="match status" value="1"/>
</dbReference>
<keyword evidence="5" id="KW-0444">Lipid biosynthesis</keyword>
<keyword evidence="9" id="KW-0256">Endoplasmic reticulum</keyword>
<evidence type="ECO:0000256" key="12">
    <source>
        <dbReference type="ARBA" id="ARBA00022989"/>
    </source>
</evidence>
<feature type="binding site" evidence="18">
    <location>
        <position position="261"/>
    </location>
    <ligand>
        <name>Zn(2+)</name>
        <dbReference type="ChEBI" id="CHEBI:29105"/>
        <label>1</label>
    </ligand>
</feature>
<feature type="binding site" evidence="18">
    <location>
        <position position="319"/>
    </location>
    <ligand>
        <name>Zn(2+)</name>
        <dbReference type="ChEBI" id="CHEBI:29105"/>
        <label>1</label>
    </ligand>
</feature>
<comment type="subcellular location">
    <subcellularLocation>
        <location evidence="1">Endoplasmic reticulum membrane</location>
        <topology evidence="1">Multi-pass membrane protein</topology>
    </subcellularLocation>
</comment>
<evidence type="ECO:0000256" key="8">
    <source>
        <dbReference type="ARBA" id="ARBA00022723"/>
    </source>
</evidence>
<keyword evidence="8 18" id="KW-0479">Metal-binding</keyword>
<keyword evidence="12 21" id="KW-1133">Transmembrane helix</keyword>
<comment type="similarity">
    <text evidence="4">Belongs to the sterol desaturase family. SCS7 subfamily.</text>
</comment>
<evidence type="ECO:0000256" key="7">
    <source>
        <dbReference type="ARBA" id="ARBA00022692"/>
    </source>
</evidence>
<feature type="binding site" evidence="18">
    <location>
        <position position="257"/>
    </location>
    <ligand>
        <name>Zn(2+)</name>
        <dbReference type="ChEBI" id="CHEBI:29105"/>
        <label>1</label>
    </ligand>
</feature>
<dbReference type="STRING" id="765915.A0A1Y2HR26"/>
<dbReference type="GO" id="GO:0080132">
    <property type="term" value="F:fatty acid 2-hydroxylase activity"/>
    <property type="evidence" value="ECO:0007669"/>
    <property type="project" value="InterPro"/>
</dbReference>
<dbReference type="GO" id="GO:0005789">
    <property type="term" value="C:endoplasmic reticulum membrane"/>
    <property type="evidence" value="ECO:0007669"/>
    <property type="project" value="UniProtKB-SubCell"/>
</dbReference>
<dbReference type="GO" id="GO:0006633">
    <property type="term" value="P:fatty acid biosynthetic process"/>
    <property type="evidence" value="ECO:0007669"/>
    <property type="project" value="UniProtKB-KW"/>
</dbReference>
<dbReference type="SMART" id="SM01117">
    <property type="entry name" value="Cyt-b5"/>
    <property type="match status" value="1"/>
</dbReference>
<dbReference type="GO" id="GO:0020037">
    <property type="term" value="F:heme binding"/>
    <property type="evidence" value="ECO:0007669"/>
    <property type="project" value="InterPro"/>
</dbReference>
<dbReference type="PANTHER" id="PTHR12863">
    <property type="entry name" value="FATTY ACID HYDROXYLASE"/>
    <property type="match status" value="1"/>
</dbReference>
<dbReference type="InterPro" id="IPR036400">
    <property type="entry name" value="Cyt_B5-like_heme/steroid_sf"/>
</dbReference>
<reference evidence="23 24" key="1">
    <citation type="submission" date="2016-07" db="EMBL/GenBank/DDBJ databases">
        <title>Pervasive Adenine N6-methylation of Active Genes in Fungi.</title>
        <authorList>
            <consortium name="DOE Joint Genome Institute"/>
            <person name="Mondo S.J."/>
            <person name="Dannebaum R.O."/>
            <person name="Kuo R.C."/>
            <person name="Labutti K."/>
            <person name="Haridas S."/>
            <person name="Kuo A."/>
            <person name="Salamov A."/>
            <person name="Ahrendt S.R."/>
            <person name="Lipzen A."/>
            <person name="Sullivan W."/>
            <person name="Andreopoulos W.B."/>
            <person name="Clum A."/>
            <person name="Lindquist E."/>
            <person name="Daum C."/>
            <person name="Ramamoorthy G.K."/>
            <person name="Gryganskyi A."/>
            <person name="Culley D."/>
            <person name="Magnuson J.K."/>
            <person name="James T.Y."/>
            <person name="O'Malley M.A."/>
            <person name="Stajich J.E."/>
            <person name="Spatafora J.W."/>
            <person name="Visel A."/>
            <person name="Grigoriev I.V."/>
        </authorList>
    </citation>
    <scope>NUCLEOTIDE SEQUENCE [LARGE SCALE GENOMIC DNA]</scope>
    <source>
        <strain evidence="23 24">PL171</strain>
    </source>
</reference>
<feature type="binding site" description="axial binding residue" evidence="19">
    <location>
        <position position="45"/>
    </location>
    <ligand>
        <name>heme</name>
        <dbReference type="ChEBI" id="CHEBI:30413"/>
    </ligand>
    <ligandPart>
        <name>Fe</name>
        <dbReference type="ChEBI" id="CHEBI:18248"/>
    </ligandPart>
</feature>
<evidence type="ECO:0000256" key="20">
    <source>
        <dbReference type="SAM" id="MobiDB-lite"/>
    </source>
</evidence>
<evidence type="ECO:0000256" key="14">
    <source>
        <dbReference type="ARBA" id="ARBA00023004"/>
    </source>
</evidence>
<feature type="domain" description="Cytochrome b5 heme-binding" evidence="22">
    <location>
        <begin position="10"/>
        <end position="89"/>
    </location>
</feature>
<name>A0A1Y2HR26_9FUNG</name>
<dbReference type="GO" id="GO:0005506">
    <property type="term" value="F:iron ion binding"/>
    <property type="evidence" value="ECO:0007669"/>
    <property type="project" value="InterPro"/>
</dbReference>
<feature type="binding site" evidence="18">
    <location>
        <position position="339"/>
    </location>
    <ligand>
        <name>Zn(2+)</name>
        <dbReference type="ChEBI" id="CHEBI:29105"/>
        <label>1</label>
    </ligand>
</feature>
<feature type="binding site" description="axial binding residue" evidence="19">
    <location>
        <position position="72"/>
    </location>
    <ligand>
        <name>heme</name>
        <dbReference type="ChEBI" id="CHEBI:30413"/>
    </ligand>
    <ligandPart>
        <name>Fe</name>
        <dbReference type="ChEBI" id="CHEBI:18248"/>
    </ligandPart>
</feature>
<keyword evidence="6 19" id="KW-0349">Heme</keyword>
<feature type="non-terminal residue" evidence="23">
    <location>
        <position position="1"/>
    </location>
</feature>
<dbReference type="PROSITE" id="PS50255">
    <property type="entry name" value="CYTOCHROME_B5_2"/>
    <property type="match status" value="1"/>
</dbReference>
<evidence type="ECO:0000256" key="15">
    <source>
        <dbReference type="ARBA" id="ARBA00023098"/>
    </source>
</evidence>
<keyword evidence="15" id="KW-0443">Lipid metabolism</keyword>
<feature type="binding site" evidence="18">
    <location>
        <position position="260"/>
    </location>
    <ligand>
        <name>Zn(2+)</name>
        <dbReference type="ChEBI" id="CHEBI:29105"/>
        <label>1</label>
    </ligand>
</feature>
<dbReference type="EMBL" id="MCFL01000014">
    <property type="protein sequence ID" value="ORZ37056.1"/>
    <property type="molecule type" value="Genomic_DNA"/>
</dbReference>
<dbReference type="InterPro" id="IPR001199">
    <property type="entry name" value="Cyt_B5-like_heme/steroid-bd"/>
</dbReference>
<evidence type="ECO:0000256" key="6">
    <source>
        <dbReference type="ARBA" id="ARBA00022617"/>
    </source>
</evidence>
<evidence type="ECO:0000256" key="4">
    <source>
        <dbReference type="ARBA" id="ARBA00005747"/>
    </source>
</evidence>
<feature type="transmembrane region" description="Helical" evidence="21">
    <location>
        <begin position="209"/>
        <end position="228"/>
    </location>
</feature>
<feature type="transmembrane region" description="Helical" evidence="21">
    <location>
        <begin position="186"/>
        <end position="203"/>
    </location>
</feature>
<evidence type="ECO:0000256" key="17">
    <source>
        <dbReference type="ARBA" id="ARBA00023160"/>
    </source>
</evidence>
<keyword evidence="10" id="KW-0276">Fatty acid metabolism</keyword>
<evidence type="ECO:0000313" key="24">
    <source>
        <dbReference type="Proteomes" id="UP000193411"/>
    </source>
</evidence>
<comment type="cofactor">
    <cofactor evidence="19">
        <name>Fe cation</name>
        <dbReference type="ChEBI" id="CHEBI:24875"/>
    </cofactor>
</comment>
<comment type="cofactor">
    <cofactor evidence="18">
        <name>Zn(2+)</name>
        <dbReference type="ChEBI" id="CHEBI:29105"/>
    </cofactor>
    <text evidence="18">Binds 2 Zn(2+) ions per subunit that likely form a catalytic dimetal center.</text>
</comment>
<feature type="binding site" evidence="18">
    <location>
        <position position="335"/>
    </location>
    <ligand>
        <name>Zn(2+)</name>
        <dbReference type="ChEBI" id="CHEBI:29105"/>
        <label>1</label>
    </ligand>
</feature>
<keyword evidence="16 21" id="KW-0472">Membrane</keyword>
<feature type="transmembrane region" description="Helical" evidence="21">
    <location>
        <begin position="270"/>
        <end position="288"/>
    </location>
</feature>
<dbReference type="PANTHER" id="PTHR12863:SF1">
    <property type="entry name" value="FATTY ACID 2-HYDROXYLASE"/>
    <property type="match status" value="1"/>
</dbReference>
<organism evidence="23 24">
    <name type="scientific">Catenaria anguillulae PL171</name>
    <dbReference type="NCBI Taxonomy" id="765915"/>
    <lineage>
        <taxon>Eukaryota</taxon>
        <taxon>Fungi</taxon>
        <taxon>Fungi incertae sedis</taxon>
        <taxon>Blastocladiomycota</taxon>
        <taxon>Blastocladiomycetes</taxon>
        <taxon>Blastocladiales</taxon>
        <taxon>Catenariaceae</taxon>
        <taxon>Catenaria</taxon>
    </lineage>
</organism>
<keyword evidence="14 19" id="KW-0408">Iron</keyword>
<feature type="binding site" evidence="18">
    <location>
        <position position="315"/>
    </location>
    <ligand>
        <name>Zn(2+)</name>
        <dbReference type="ChEBI" id="CHEBI:29105"/>
        <label>1</label>
    </ligand>
</feature>
<keyword evidence="17" id="KW-0275">Fatty acid biosynthesis</keyword>
<dbReference type="Pfam" id="PF04116">
    <property type="entry name" value="FA_hydroxylase"/>
    <property type="match status" value="1"/>
</dbReference>
<evidence type="ECO:0000256" key="3">
    <source>
        <dbReference type="ARBA" id="ARBA00005189"/>
    </source>
</evidence>
<evidence type="ECO:0000256" key="13">
    <source>
        <dbReference type="ARBA" id="ARBA00023002"/>
    </source>
</evidence>
<evidence type="ECO:0000256" key="18">
    <source>
        <dbReference type="PIRSR" id="PIRSR005149-1"/>
    </source>
</evidence>
<evidence type="ECO:0000256" key="16">
    <source>
        <dbReference type="ARBA" id="ARBA00023136"/>
    </source>
</evidence>
<dbReference type="SUPFAM" id="SSF55856">
    <property type="entry name" value="Cytochrome b5-like heme/steroid binding domain"/>
    <property type="match status" value="1"/>
</dbReference>
<dbReference type="Gene3D" id="3.10.120.10">
    <property type="entry name" value="Cytochrome b5-like heme/steroid binding domain"/>
    <property type="match status" value="1"/>
</dbReference>
<feature type="binding site" evidence="18">
    <location>
        <position position="238"/>
    </location>
    <ligand>
        <name>Zn(2+)</name>
        <dbReference type="ChEBI" id="CHEBI:29105"/>
        <label>1</label>
    </ligand>
</feature>
<dbReference type="OrthoDB" id="2204368at2759"/>
<sequence>MSPTSSSKAPATFTADEVAKHTTEHDCWIIRRGRVYDISLFLHDHPGGPEYIVEFAGKDVDAVMRDRDVHEHSEGAYDILADYQIGLLEGHEDDGNDSGADVNDPRPNNISSAYRDPESELDKQLTDELAVAKRPLLDLSKPLLWQMLNSNFSKEYYLTQVHIPRHLPEPAYIFANPVLELLTRTPWYLVPLTWLPVVAYLAWDSTHAMSWATWSWHFAIGLVIWSFFEYTFHRFLFHVDRFLPDNRYALTLHFLMHGIHHYLPMDRMRLVLPPIFFAIIVQPPWWAFRSVFEYYTCAALFSGGIAGYVVYDLTHYYLHHARVRTGHMREMKKYHLAHHYKNYDLGYGITSKVWDYVFGSVLDYKADAKTAKSN</sequence>
<comment type="pathway">
    <text evidence="2">Sphingolipid metabolism.</text>
</comment>